<feature type="region of interest" description="Disordered" evidence="3">
    <location>
        <begin position="141"/>
        <end position="167"/>
    </location>
</feature>
<reference evidence="4 5" key="1">
    <citation type="submission" date="2024-01" db="EMBL/GenBank/DDBJ databases">
        <title>The genome of the rayed Mediterranean limpet Patella caerulea (Linnaeus, 1758).</title>
        <authorList>
            <person name="Anh-Thu Weber A."/>
            <person name="Halstead-Nussloch G."/>
        </authorList>
    </citation>
    <scope>NUCLEOTIDE SEQUENCE [LARGE SCALE GENOMIC DNA]</scope>
    <source>
        <strain evidence="4">AATW-2023a</strain>
        <tissue evidence="4">Whole specimen</tissue>
    </source>
</reference>
<evidence type="ECO:0000256" key="2">
    <source>
        <dbReference type="ARBA" id="ARBA00023054"/>
    </source>
</evidence>
<feature type="compositionally biased region" description="Polar residues" evidence="3">
    <location>
        <begin position="383"/>
        <end position="397"/>
    </location>
</feature>
<protein>
    <recommendedName>
        <fullName evidence="6">Protein FAM76A</fullName>
    </recommendedName>
</protein>
<dbReference type="InterPro" id="IPR032017">
    <property type="entry name" value="FAM76"/>
</dbReference>
<dbReference type="Proteomes" id="UP001347796">
    <property type="component" value="Unassembled WGS sequence"/>
</dbReference>
<keyword evidence="2" id="KW-0175">Coiled coil</keyword>
<comment type="caution">
    <text evidence="4">The sequence shown here is derived from an EMBL/GenBank/DDBJ whole genome shotgun (WGS) entry which is preliminary data.</text>
</comment>
<evidence type="ECO:0000256" key="1">
    <source>
        <dbReference type="ARBA" id="ARBA00009097"/>
    </source>
</evidence>
<name>A0AAN8Q025_PATCE</name>
<evidence type="ECO:0000256" key="3">
    <source>
        <dbReference type="SAM" id="MobiDB-lite"/>
    </source>
</evidence>
<feature type="region of interest" description="Disordered" evidence="3">
    <location>
        <begin position="208"/>
        <end position="288"/>
    </location>
</feature>
<gene>
    <name evidence="4" type="ORF">SNE40_005509</name>
</gene>
<comment type="similarity">
    <text evidence="1">Belongs to the FAM76 family.</text>
</comment>
<proteinExistence type="inferred from homology"/>
<feature type="compositionally biased region" description="Polar residues" evidence="3">
    <location>
        <begin position="267"/>
        <end position="288"/>
    </location>
</feature>
<evidence type="ECO:0000313" key="4">
    <source>
        <dbReference type="EMBL" id="KAK6187499.1"/>
    </source>
</evidence>
<sequence length="397" mass="43871">MAALFSCTKCHTRHPFEDLSRGEQLCKECRNKFPVVKCTYCRAEFQQDSRGTSSICKKCAENVRNYGKPTACEYCSILAAFIGGRCQRCANSERKWGMPKTCEQCKQKCAFDRGDQKKDDGKVLCWLCTLAYRRVVAKTRKQRDDTRKSLGTTRKQPSTKTPPTKAISDAKLDKIFGPSKTENIQKSSSSVDTLLKFSGVGKPAKQSLLDKNKQLSPGSPASGGSLSEKAASLLEKTKEKPNKSKSRSSLLSEDESSQGKKPRLEKTSSNGVTTPKSNSNSSFTEASKMDSVSSDHVIVITQLKDQIEGLKKQLQVKDSLLKEKDKKISELKVSEFQLEKELRGKLQALNFATSNSIEALQSKNKELMRQVATLSKQKDKKGTSSAAPSPAPNTQEL</sequence>
<evidence type="ECO:0008006" key="6">
    <source>
        <dbReference type="Google" id="ProtNLM"/>
    </source>
</evidence>
<dbReference type="Pfam" id="PF16046">
    <property type="entry name" value="FAM76"/>
    <property type="match status" value="2"/>
</dbReference>
<feature type="compositionally biased region" description="Polar residues" evidence="3">
    <location>
        <begin position="149"/>
        <end position="162"/>
    </location>
</feature>
<keyword evidence="5" id="KW-1185">Reference proteome</keyword>
<dbReference type="PANTHER" id="PTHR46176">
    <property type="entry name" value="LD21662P"/>
    <property type="match status" value="1"/>
</dbReference>
<dbReference type="GO" id="GO:0016607">
    <property type="term" value="C:nuclear speck"/>
    <property type="evidence" value="ECO:0007669"/>
    <property type="project" value="TreeGrafter"/>
</dbReference>
<dbReference type="AlphaFoldDB" id="A0AAN8Q025"/>
<dbReference type="PANTHER" id="PTHR46176:SF1">
    <property type="entry name" value="LD21662P"/>
    <property type="match status" value="1"/>
</dbReference>
<evidence type="ECO:0000313" key="5">
    <source>
        <dbReference type="Proteomes" id="UP001347796"/>
    </source>
</evidence>
<feature type="compositionally biased region" description="Low complexity" evidence="3">
    <location>
        <begin position="215"/>
        <end position="227"/>
    </location>
</feature>
<dbReference type="EMBL" id="JAZGQO010000004">
    <property type="protein sequence ID" value="KAK6187499.1"/>
    <property type="molecule type" value="Genomic_DNA"/>
</dbReference>
<organism evidence="4 5">
    <name type="scientific">Patella caerulea</name>
    <name type="common">Rayed Mediterranean limpet</name>
    <dbReference type="NCBI Taxonomy" id="87958"/>
    <lineage>
        <taxon>Eukaryota</taxon>
        <taxon>Metazoa</taxon>
        <taxon>Spiralia</taxon>
        <taxon>Lophotrochozoa</taxon>
        <taxon>Mollusca</taxon>
        <taxon>Gastropoda</taxon>
        <taxon>Patellogastropoda</taxon>
        <taxon>Patelloidea</taxon>
        <taxon>Patellidae</taxon>
        <taxon>Patella</taxon>
    </lineage>
</organism>
<feature type="region of interest" description="Disordered" evidence="3">
    <location>
        <begin position="372"/>
        <end position="397"/>
    </location>
</feature>
<accession>A0AAN8Q025</accession>